<organism evidence="4 5">
    <name type="scientific">Ferviditalea candida</name>
    <dbReference type="NCBI Taxonomy" id="3108399"/>
    <lineage>
        <taxon>Bacteria</taxon>
        <taxon>Bacillati</taxon>
        <taxon>Bacillota</taxon>
        <taxon>Bacilli</taxon>
        <taxon>Bacillales</taxon>
        <taxon>Paenibacillaceae</taxon>
        <taxon>Ferviditalea</taxon>
    </lineage>
</organism>
<keyword evidence="1" id="KW-0677">Repeat</keyword>
<evidence type="ECO:0000256" key="1">
    <source>
        <dbReference type="ARBA" id="ARBA00022737"/>
    </source>
</evidence>
<evidence type="ECO:0000313" key="5">
    <source>
        <dbReference type="Proteomes" id="UP001310386"/>
    </source>
</evidence>
<feature type="repeat" description="TPR" evidence="3">
    <location>
        <begin position="170"/>
        <end position="203"/>
    </location>
</feature>
<dbReference type="InterPro" id="IPR013105">
    <property type="entry name" value="TPR_2"/>
</dbReference>
<dbReference type="Pfam" id="PF14559">
    <property type="entry name" value="TPR_19"/>
    <property type="match status" value="1"/>
</dbReference>
<dbReference type="InterPro" id="IPR051685">
    <property type="entry name" value="Ycf3/AcsC/BcsC/TPR_MFPF"/>
</dbReference>
<dbReference type="Proteomes" id="UP001310386">
    <property type="component" value="Unassembled WGS sequence"/>
</dbReference>
<dbReference type="InterPro" id="IPR019734">
    <property type="entry name" value="TPR_rpt"/>
</dbReference>
<evidence type="ECO:0000313" key="4">
    <source>
        <dbReference type="EMBL" id="MEB3103171.1"/>
    </source>
</evidence>
<gene>
    <name evidence="4" type="ORF">VF724_16145</name>
</gene>
<dbReference type="PANTHER" id="PTHR44943">
    <property type="entry name" value="CELLULOSE SYNTHASE OPERON PROTEIN C"/>
    <property type="match status" value="1"/>
</dbReference>
<keyword evidence="2 3" id="KW-0802">TPR repeat</keyword>
<dbReference type="RefSeq" id="WP_371755325.1">
    <property type="nucleotide sequence ID" value="NZ_JAYJLD010000029.1"/>
</dbReference>
<sequence>MDATFFFERALQSLDRLHYDKALKYFRRAVEYEPDNPVNHCNMAGILSEMGQYEESNAILKKVIEEIDPTMTECYFYMSNNFANMEDYESAETSLVSYLEKDPEGQFLEESEEMMELLSYELDRPAQIKTIKSRENLFEHDKARMMLEEGKFSEAAKVLEKLVRKYPDFLAARNNLALAYYYLADYKKALQSVEGVLEADPGNLHALCNLAIFYSHLGEREKLNPLLELLEKTVPYHSEHAFKLATTMGILERHETAYRLFVRLLKGEEATYDPALYHYTAVAAWNTGRYDKARKYWKQAEKLDRESDIPKFYLSQLDGIRDGGNDVSLSYHYHLPYEEQFRMLEKTPAKMLEQFGRDPLVRSSFFWALRHGDYDTKLQILQAFGIIYDSEIEQALRSFLKEPAEADELKRIAIFLLRNMGVKEPLHAVMSGKATDIPSLQHSANLPVWEKKWQEIVDTALKRMDRRYDIIQRHDLQTLWEEFLTRMYPAVPKIHKIEGWAAALEYLTAKMHRRTISYQEVSYRYEVSVSTIKKYVKLIDETCGIREKMEAIFSKYREKL</sequence>
<dbReference type="PROSITE" id="PS50005">
    <property type="entry name" value="TPR"/>
    <property type="match status" value="2"/>
</dbReference>
<keyword evidence="5" id="KW-1185">Reference proteome</keyword>
<dbReference type="EMBL" id="JAYJLD010000029">
    <property type="protein sequence ID" value="MEB3103171.1"/>
    <property type="molecule type" value="Genomic_DNA"/>
</dbReference>
<evidence type="ECO:0000256" key="2">
    <source>
        <dbReference type="ARBA" id="ARBA00022803"/>
    </source>
</evidence>
<dbReference type="Gene3D" id="1.25.40.10">
    <property type="entry name" value="Tetratricopeptide repeat domain"/>
    <property type="match status" value="2"/>
</dbReference>
<protein>
    <submittedName>
        <fullName evidence="4">Tetratricopeptide repeat protein</fullName>
    </submittedName>
</protein>
<feature type="repeat" description="TPR" evidence="3">
    <location>
        <begin position="3"/>
        <end position="36"/>
    </location>
</feature>
<proteinExistence type="predicted"/>
<reference evidence="4" key="1">
    <citation type="submission" date="2023-12" db="EMBL/GenBank/DDBJ databases">
        <title>Fervidustalea candida gen. nov., sp. nov., a novel member of the family Paenibacillaceae isolated from a geothermal area.</title>
        <authorList>
            <person name="Li W.-J."/>
            <person name="Jiao J.-Y."/>
            <person name="Chen Y."/>
        </authorList>
    </citation>
    <scope>NUCLEOTIDE SEQUENCE</scope>
    <source>
        <strain evidence="4">SYSU GA230002</strain>
    </source>
</reference>
<accession>A0ABU5ZNC2</accession>
<dbReference type="InterPro" id="IPR011990">
    <property type="entry name" value="TPR-like_helical_dom_sf"/>
</dbReference>
<evidence type="ECO:0000256" key="3">
    <source>
        <dbReference type="PROSITE-ProRule" id="PRU00339"/>
    </source>
</evidence>
<comment type="caution">
    <text evidence="4">The sequence shown here is derived from an EMBL/GenBank/DDBJ whole genome shotgun (WGS) entry which is preliminary data.</text>
</comment>
<dbReference type="Pfam" id="PF07719">
    <property type="entry name" value="TPR_2"/>
    <property type="match status" value="1"/>
</dbReference>
<dbReference type="SUPFAM" id="SSF48452">
    <property type="entry name" value="TPR-like"/>
    <property type="match status" value="2"/>
</dbReference>
<name>A0ABU5ZNC2_9BACL</name>
<dbReference type="Pfam" id="PF13432">
    <property type="entry name" value="TPR_16"/>
    <property type="match status" value="1"/>
</dbReference>
<dbReference type="SMART" id="SM00028">
    <property type="entry name" value="TPR"/>
    <property type="match status" value="3"/>
</dbReference>
<dbReference type="PANTHER" id="PTHR44943:SF8">
    <property type="entry name" value="TPR REPEAT-CONTAINING PROTEIN MJ0263"/>
    <property type="match status" value="1"/>
</dbReference>